<keyword evidence="3" id="KW-1185">Reference proteome</keyword>
<name>A0A929L0X9_9SPHI</name>
<proteinExistence type="predicted"/>
<dbReference type="SUPFAM" id="SSF53597">
    <property type="entry name" value="Dihydrofolate reductase-like"/>
    <property type="match status" value="1"/>
</dbReference>
<evidence type="ECO:0000259" key="1">
    <source>
        <dbReference type="Pfam" id="PF01872"/>
    </source>
</evidence>
<comment type="caution">
    <text evidence="2">The sequence shown here is derived from an EMBL/GenBank/DDBJ whole genome shotgun (WGS) entry which is preliminary data.</text>
</comment>
<dbReference type="Pfam" id="PF01872">
    <property type="entry name" value="RibD_C"/>
    <property type="match status" value="1"/>
</dbReference>
<dbReference type="Proteomes" id="UP000622475">
    <property type="component" value="Unassembled WGS sequence"/>
</dbReference>
<dbReference type="InterPro" id="IPR024072">
    <property type="entry name" value="DHFR-like_dom_sf"/>
</dbReference>
<accession>A0A929L0X9</accession>
<protein>
    <submittedName>
        <fullName evidence="2">Dihydrofolate reductase family protein</fullName>
    </submittedName>
</protein>
<dbReference type="RefSeq" id="WP_194113350.1">
    <property type="nucleotide sequence ID" value="NZ_JADFFL010000009.1"/>
</dbReference>
<dbReference type="Gene3D" id="3.40.430.10">
    <property type="entry name" value="Dihydrofolate Reductase, subunit A"/>
    <property type="match status" value="1"/>
</dbReference>
<dbReference type="InterPro" id="IPR002734">
    <property type="entry name" value="RibDG_C"/>
</dbReference>
<dbReference type="GO" id="GO:0009231">
    <property type="term" value="P:riboflavin biosynthetic process"/>
    <property type="evidence" value="ECO:0007669"/>
    <property type="project" value="InterPro"/>
</dbReference>
<feature type="domain" description="Bacterial bifunctional deaminase-reductase C-terminal" evidence="1">
    <location>
        <begin position="2"/>
        <end position="176"/>
    </location>
</feature>
<evidence type="ECO:0000313" key="3">
    <source>
        <dbReference type="Proteomes" id="UP000622475"/>
    </source>
</evidence>
<dbReference type="AlphaFoldDB" id="A0A929L0X9"/>
<organism evidence="2 3">
    <name type="scientific">Mucilaginibacter myungsuensis</name>
    <dbReference type="NCBI Taxonomy" id="649104"/>
    <lineage>
        <taxon>Bacteria</taxon>
        <taxon>Pseudomonadati</taxon>
        <taxon>Bacteroidota</taxon>
        <taxon>Sphingobacteriia</taxon>
        <taxon>Sphingobacteriales</taxon>
        <taxon>Sphingobacteriaceae</taxon>
        <taxon>Mucilaginibacter</taxon>
    </lineage>
</organism>
<dbReference type="EMBL" id="JADFFL010000009">
    <property type="protein sequence ID" value="MBE9664108.1"/>
    <property type="molecule type" value="Genomic_DNA"/>
</dbReference>
<gene>
    <name evidence="2" type="ORF">IRJ16_19660</name>
</gene>
<reference evidence="2" key="1">
    <citation type="submission" date="2020-10" db="EMBL/GenBank/DDBJ databases">
        <title>Mucilaginibacter mali sp. nov., isolated from rhizosphere soil of apple orchard.</title>
        <authorList>
            <person name="Lee J.-S."/>
            <person name="Kim H.S."/>
            <person name="Kim J.-S."/>
        </authorList>
    </citation>
    <scope>NUCLEOTIDE SEQUENCE</scope>
    <source>
        <strain evidence="2">KCTC 22746</strain>
    </source>
</reference>
<dbReference type="GO" id="GO:0008703">
    <property type="term" value="F:5-amino-6-(5-phosphoribosylamino)uracil reductase activity"/>
    <property type="evidence" value="ECO:0007669"/>
    <property type="project" value="InterPro"/>
</dbReference>
<evidence type="ECO:0000313" key="2">
    <source>
        <dbReference type="EMBL" id="MBE9664108.1"/>
    </source>
</evidence>
<sequence>MRKIVYAMNISIDGCYDHTMIDGDAELHEHFANLGQDVDLTIYGRKMYELMVPYWTEVAKKKTAVKGTDDFAKTIIELPKIVFSTTLQQADVDGNTTILRGDLEDEVRKLKALPGKNISIAGMTLRSQLTAAGLVDEYHFVIHPLLIGGDGPRLMAGIGFPEKLKLKLLSSTILRSGAVGLHYIKA</sequence>